<proteinExistence type="predicted"/>
<evidence type="ECO:0000313" key="2">
    <source>
        <dbReference type="Proteomes" id="UP000248544"/>
    </source>
</evidence>
<dbReference type="EMBL" id="POUA01000028">
    <property type="protein sequence ID" value="PZG53138.1"/>
    <property type="molecule type" value="Genomic_DNA"/>
</dbReference>
<keyword evidence="2" id="KW-1185">Reference proteome</keyword>
<comment type="caution">
    <text evidence="1">The sequence shown here is derived from an EMBL/GenBank/DDBJ whole genome shotgun (WGS) entry which is preliminary data.</text>
</comment>
<reference evidence="1 2" key="1">
    <citation type="submission" date="2018-01" db="EMBL/GenBank/DDBJ databases">
        <title>Draft genome sequence of Sphaerisporangium sp. 7K107.</title>
        <authorList>
            <person name="Sahin N."/>
            <person name="Saygin H."/>
            <person name="Ay H."/>
        </authorList>
    </citation>
    <scope>NUCLEOTIDE SEQUENCE [LARGE SCALE GENOMIC DNA]</scope>
    <source>
        <strain evidence="1 2">7K107</strain>
    </source>
</reference>
<dbReference type="InterPro" id="IPR029044">
    <property type="entry name" value="Nucleotide-diphossugar_trans"/>
</dbReference>
<evidence type="ECO:0000313" key="1">
    <source>
        <dbReference type="EMBL" id="PZG53138.1"/>
    </source>
</evidence>
<sequence length="244" mass="26439">MPLASVSPKAPDLVVIVPSRGRPRSAVELIAAFAETCEADTRLWFAVDADDPTLEAYSKAVLGTGASVMICEATPTGMVAALNASVRDWLQSADAPTAIGFMGDDHRPRTRGWDAAYLTALRSLPGFVYGNDLVQGVRLPTQVAISTPVVRALGHMAPPTLRHMYVDNYWLRLGQAAACITYLRNVVVEHLHPVAGTAAWDAGYRRVNAREVYDQDRKAFEAYMSEHGHRETLAVIQAAAAVPK</sequence>
<dbReference type="SUPFAM" id="SSF53448">
    <property type="entry name" value="Nucleotide-diphospho-sugar transferases"/>
    <property type="match status" value="1"/>
</dbReference>
<organism evidence="1 2">
    <name type="scientific">Spongiactinospora gelatinilytica</name>
    <dbReference type="NCBI Taxonomy" id="2666298"/>
    <lineage>
        <taxon>Bacteria</taxon>
        <taxon>Bacillati</taxon>
        <taxon>Actinomycetota</taxon>
        <taxon>Actinomycetes</taxon>
        <taxon>Streptosporangiales</taxon>
        <taxon>Streptosporangiaceae</taxon>
        <taxon>Spongiactinospora</taxon>
    </lineage>
</organism>
<gene>
    <name evidence="1" type="ORF">C1I98_06160</name>
</gene>
<name>A0A2W2HTB8_9ACTN</name>
<evidence type="ECO:0008006" key="3">
    <source>
        <dbReference type="Google" id="ProtNLM"/>
    </source>
</evidence>
<accession>A0A2W2HTB8</accession>
<dbReference type="AlphaFoldDB" id="A0A2W2HTB8"/>
<dbReference type="Proteomes" id="UP000248544">
    <property type="component" value="Unassembled WGS sequence"/>
</dbReference>
<protein>
    <recommendedName>
        <fullName evidence="3">Glycosyltransferase</fullName>
    </recommendedName>
</protein>